<reference evidence="1 2" key="1">
    <citation type="journal article" date="2017" name="Antonie Van Leeuwenhoek">
        <title>Phylogenomic resolution of the bacterial genus Pantoea and its relationship with Erwinia and Tatumella.</title>
        <authorList>
            <person name="Palmer M."/>
            <person name="Steenkamp E.T."/>
            <person name="Coetzee M.P."/>
            <person name="Chan W.Y."/>
            <person name="van Zyl E."/>
            <person name="De Maayer P."/>
            <person name="Coutinho T.A."/>
            <person name="Blom J."/>
            <person name="Smits T.H."/>
            <person name="Duffy B."/>
            <person name="Venter S.N."/>
        </authorList>
    </citation>
    <scope>NUCLEOTIDE SEQUENCE [LARGE SCALE GENOMIC DNA]</scope>
    <source>
        <strain evidence="1 2">LMG 26277</strain>
    </source>
</reference>
<comment type="caution">
    <text evidence="1">The sequence shown here is derived from an EMBL/GenBank/DDBJ whole genome shotgun (WGS) entry which is preliminary data.</text>
</comment>
<sequence>MKQYDPLQNNARCVDNNIAASLQAQEHETLGNLVQEILASGKTLSRKTLCIALLARLDNCEDLLMKQHYENIFPLLLGRQDS</sequence>
<dbReference type="RefSeq" id="WP_128601240.1">
    <property type="nucleotide sequence ID" value="NZ_MLFS01000023.1"/>
</dbReference>
<proteinExistence type="predicted"/>
<dbReference type="Proteomes" id="UP000193104">
    <property type="component" value="Unassembled WGS sequence"/>
</dbReference>
<protein>
    <recommendedName>
        <fullName evidence="3">Two-component-system connector protein YcgZ</fullName>
    </recommendedName>
</protein>
<name>A0A1X1D9N9_9GAMM</name>
<accession>A0A1X1D9N9</accession>
<dbReference type="GO" id="GO:0071468">
    <property type="term" value="P:cellular response to acidic pH"/>
    <property type="evidence" value="ECO:0007669"/>
    <property type="project" value="InterPro"/>
</dbReference>
<keyword evidence="2" id="KW-1185">Reference proteome</keyword>
<dbReference type="AlphaFoldDB" id="A0A1X1D9N9"/>
<organism evidence="1 2">
    <name type="scientific">Pantoea wallisii</name>
    <dbReference type="NCBI Taxonomy" id="1076551"/>
    <lineage>
        <taxon>Bacteria</taxon>
        <taxon>Pseudomonadati</taxon>
        <taxon>Pseudomonadota</taxon>
        <taxon>Gammaproteobacteria</taxon>
        <taxon>Enterobacterales</taxon>
        <taxon>Erwiniaceae</taxon>
        <taxon>Pantoea</taxon>
    </lineage>
</organism>
<dbReference type="STRING" id="1076551.HA48_10190"/>
<dbReference type="Gene3D" id="1.20.5.5260">
    <property type="match status" value="1"/>
</dbReference>
<dbReference type="EMBL" id="MLFS01000023">
    <property type="protein sequence ID" value="ORM73327.1"/>
    <property type="molecule type" value="Genomic_DNA"/>
</dbReference>
<evidence type="ECO:0000313" key="1">
    <source>
        <dbReference type="EMBL" id="ORM73327.1"/>
    </source>
</evidence>
<evidence type="ECO:0008006" key="3">
    <source>
        <dbReference type="Google" id="ProtNLM"/>
    </source>
</evidence>
<dbReference type="InterPro" id="IPR024753">
    <property type="entry name" value="AriR"/>
</dbReference>
<dbReference type="OrthoDB" id="6541127at2"/>
<gene>
    <name evidence="1" type="ORF">HA48_10190</name>
</gene>
<evidence type="ECO:0000313" key="2">
    <source>
        <dbReference type="Proteomes" id="UP000193104"/>
    </source>
</evidence>
<dbReference type="Pfam" id="PF10798">
    <property type="entry name" value="YmgB"/>
    <property type="match status" value="1"/>
</dbReference>